<accession>A0AC34RIP3</accession>
<evidence type="ECO:0000313" key="1">
    <source>
        <dbReference type="Proteomes" id="UP000887576"/>
    </source>
</evidence>
<name>A0AC34RIP3_9BILA</name>
<organism evidence="1 2">
    <name type="scientific">Panagrolaimus sp. JU765</name>
    <dbReference type="NCBI Taxonomy" id="591449"/>
    <lineage>
        <taxon>Eukaryota</taxon>
        <taxon>Metazoa</taxon>
        <taxon>Ecdysozoa</taxon>
        <taxon>Nematoda</taxon>
        <taxon>Chromadorea</taxon>
        <taxon>Rhabditida</taxon>
        <taxon>Tylenchina</taxon>
        <taxon>Panagrolaimomorpha</taxon>
        <taxon>Panagrolaimoidea</taxon>
        <taxon>Panagrolaimidae</taxon>
        <taxon>Panagrolaimus</taxon>
    </lineage>
</organism>
<evidence type="ECO:0000313" key="2">
    <source>
        <dbReference type="WBParaSite" id="JU765_v2.g7229.t1"/>
    </source>
</evidence>
<dbReference type="Proteomes" id="UP000887576">
    <property type="component" value="Unplaced"/>
</dbReference>
<proteinExistence type="predicted"/>
<dbReference type="WBParaSite" id="JU765_v2.g7229.t1">
    <property type="protein sequence ID" value="JU765_v2.g7229.t1"/>
    <property type="gene ID" value="JU765_v2.g7229"/>
</dbReference>
<reference evidence="2" key="1">
    <citation type="submission" date="2022-11" db="UniProtKB">
        <authorList>
            <consortium name="WormBaseParasite"/>
        </authorList>
    </citation>
    <scope>IDENTIFICATION</scope>
</reference>
<sequence>MPAASSLLTFFVAGLALVSSTYIEGVSANIDGESNDAFTPLVAFKCGYRNQFMNDNGEWQSDDSHLAVCLEGKYDILKYCKRVYPGKNITNIVEFSHEVNIDKWCKENGTQCKHSFVVRPFHCIEGEFVTESLQVPGKCHFAHVIGRNTCNDYKYWSNKAEAECAQKVAPEGDHLALRSFAILEPCGLDMFRGVEFVCCPKNLEDKEVKPVNLPQITKINNKEDDDEEEDDEDEESDDSVVEEEKEDDDKDDKAKLDPYFKDDDAKSEHERFKEAEERLEKKHRKKITKVITEWSDLFERYNKMKETDPKGAEEYKREMTARFRKTVAALEEENKEQRKQIEETHDQRVQTALNEKKRQATHEYRTALAMQMGSQNKQNVLRALKSYIKTEEKDRSHMLNRYRHLLRSDSEEAQAFEPILMHRLRYIDLRINGTLAMLRDFPELEKQIRPIAIEFWHEYRRENTPEINDDDGLLLGDDESNEKLIKIYKKTYERTASLSDRILVEPTTTTAATTTTKAPINLKTILNGKPSRVEEDSEESDEDEEDEEYEKLTVKKININVEPIKKKEEKPAVKETEEEQDYDDDEEESDEKNDDKNIHVVVEPIVERPVQIQEEVPEHTAFAKHEKLVNEIGQDEFDSINAMTSTSNTIVVVALISALTITTIFVIILRRRTRYPGFIEVDVCTPEERHVAGMQVNGYENPTYSFFDTKP</sequence>
<protein>
    <submittedName>
        <fullName evidence="2">Uncharacterized protein</fullName>
    </submittedName>
</protein>